<dbReference type="EMBL" id="AWUE01013017">
    <property type="protein sequence ID" value="OMP07866.1"/>
    <property type="molecule type" value="Genomic_DNA"/>
</dbReference>
<proteinExistence type="predicted"/>
<protein>
    <submittedName>
        <fullName evidence="1">Uncharacterized protein</fullName>
    </submittedName>
</protein>
<keyword evidence="2" id="KW-1185">Reference proteome</keyword>
<gene>
    <name evidence="1" type="ORF">COLO4_06985</name>
</gene>
<evidence type="ECO:0000313" key="2">
    <source>
        <dbReference type="Proteomes" id="UP000187203"/>
    </source>
</evidence>
<sequence length="56" mass="6135">MPADGLFGYSCLQYSAAVRFRDYNPVGLGVVPRKTDGEIVASASRKLYFVADALYD</sequence>
<dbReference type="AlphaFoldDB" id="A0A1R3KLA5"/>
<name>A0A1R3KLA5_9ROSI</name>
<dbReference type="Proteomes" id="UP000187203">
    <property type="component" value="Unassembled WGS sequence"/>
</dbReference>
<comment type="caution">
    <text evidence="1">The sequence shown here is derived from an EMBL/GenBank/DDBJ whole genome shotgun (WGS) entry which is preliminary data.</text>
</comment>
<evidence type="ECO:0000313" key="1">
    <source>
        <dbReference type="EMBL" id="OMP07866.1"/>
    </source>
</evidence>
<accession>A0A1R3KLA5</accession>
<organism evidence="1 2">
    <name type="scientific">Corchorus olitorius</name>
    <dbReference type="NCBI Taxonomy" id="93759"/>
    <lineage>
        <taxon>Eukaryota</taxon>
        <taxon>Viridiplantae</taxon>
        <taxon>Streptophyta</taxon>
        <taxon>Embryophyta</taxon>
        <taxon>Tracheophyta</taxon>
        <taxon>Spermatophyta</taxon>
        <taxon>Magnoliopsida</taxon>
        <taxon>eudicotyledons</taxon>
        <taxon>Gunneridae</taxon>
        <taxon>Pentapetalae</taxon>
        <taxon>rosids</taxon>
        <taxon>malvids</taxon>
        <taxon>Malvales</taxon>
        <taxon>Malvaceae</taxon>
        <taxon>Grewioideae</taxon>
        <taxon>Apeibeae</taxon>
        <taxon>Corchorus</taxon>
    </lineage>
</organism>
<reference evidence="2" key="1">
    <citation type="submission" date="2013-09" db="EMBL/GenBank/DDBJ databases">
        <title>Corchorus olitorius genome sequencing.</title>
        <authorList>
            <person name="Alam M."/>
            <person name="Haque M.S."/>
            <person name="Islam M.S."/>
            <person name="Emdad E.M."/>
            <person name="Islam M.M."/>
            <person name="Ahmed B."/>
            <person name="Halim A."/>
            <person name="Hossen Q.M.M."/>
            <person name="Hossain M.Z."/>
            <person name="Ahmed R."/>
            <person name="Khan M.M."/>
            <person name="Islam R."/>
            <person name="Rashid M.M."/>
            <person name="Khan S.A."/>
            <person name="Rahman M.S."/>
            <person name="Alam M."/>
            <person name="Yahiya A.S."/>
            <person name="Khan M.S."/>
            <person name="Azam M.S."/>
            <person name="Haque T."/>
            <person name="Lashkar M.Z.H."/>
            <person name="Akhand A.I."/>
            <person name="Morshed G."/>
            <person name="Roy S."/>
            <person name="Uddin K.S."/>
            <person name="Rabeya T."/>
            <person name="Hossain A.S."/>
            <person name="Chowdhury A."/>
            <person name="Snigdha A.R."/>
            <person name="Mortoza M.S."/>
            <person name="Matin S.A."/>
            <person name="Hoque S.M.E."/>
            <person name="Islam M.K."/>
            <person name="Roy D.K."/>
            <person name="Haider R."/>
            <person name="Moosa M.M."/>
            <person name="Elias S.M."/>
            <person name="Hasan A.M."/>
            <person name="Jahan S."/>
            <person name="Shafiuddin M."/>
            <person name="Mahmood N."/>
            <person name="Shommy N.S."/>
        </authorList>
    </citation>
    <scope>NUCLEOTIDE SEQUENCE [LARGE SCALE GENOMIC DNA]</scope>
    <source>
        <strain evidence="2">cv. O-4</strain>
    </source>
</reference>